<reference evidence="2 3" key="1">
    <citation type="submission" date="2020-09" db="EMBL/GenBank/DDBJ databases">
        <title>De no assembly of potato wild relative species, Solanum commersonii.</title>
        <authorList>
            <person name="Cho K."/>
        </authorList>
    </citation>
    <scope>NUCLEOTIDE SEQUENCE [LARGE SCALE GENOMIC DNA]</scope>
    <source>
        <strain evidence="2">LZ3.2</strain>
        <tissue evidence="2">Leaf</tissue>
    </source>
</reference>
<protein>
    <submittedName>
        <fullName evidence="2">Uncharacterized protein</fullName>
    </submittedName>
</protein>
<proteinExistence type="predicted"/>
<accession>A0A9J6B666</accession>
<feature type="region of interest" description="Disordered" evidence="1">
    <location>
        <begin position="1"/>
        <end position="84"/>
    </location>
</feature>
<evidence type="ECO:0000256" key="1">
    <source>
        <dbReference type="SAM" id="MobiDB-lite"/>
    </source>
</evidence>
<dbReference type="Proteomes" id="UP000824120">
    <property type="component" value="Chromosome 1"/>
</dbReference>
<name>A0A9J6B666_SOLCO</name>
<organism evidence="2 3">
    <name type="scientific">Solanum commersonii</name>
    <name type="common">Commerson's wild potato</name>
    <name type="synonym">Commerson's nightshade</name>
    <dbReference type="NCBI Taxonomy" id="4109"/>
    <lineage>
        <taxon>Eukaryota</taxon>
        <taxon>Viridiplantae</taxon>
        <taxon>Streptophyta</taxon>
        <taxon>Embryophyta</taxon>
        <taxon>Tracheophyta</taxon>
        <taxon>Spermatophyta</taxon>
        <taxon>Magnoliopsida</taxon>
        <taxon>eudicotyledons</taxon>
        <taxon>Gunneridae</taxon>
        <taxon>Pentapetalae</taxon>
        <taxon>asterids</taxon>
        <taxon>lamiids</taxon>
        <taxon>Solanales</taxon>
        <taxon>Solanaceae</taxon>
        <taxon>Solanoideae</taxon>
        <taxon>Solaneae</taxon>
        <taxon>Solanum</taxon>
    </lineage>
</organism>
<evidence type="ECO:0000313" key="3">
    <source>
        <dbReference type="Proteomes" id="UP000824120"/>
    </source>
</evidence>
<comment type="caution">
    <text evidence="2">The sequence shown here is derived from an EMBL/GenBank/DDBJ whole genome shotgun (WGS) entry which is preliminary data.</text>
</comment>
<gene>
    <name evidence="2" type="ORF">H5410_003923</name>
</gene>
<evidence type="ECO:0000313" key="2">
    <source>
        <dbReference type="EMBL" id="KAG5632206.1"/>
    </source>
</evidence>
<feature type="compositionally biased region" description="Basic and acidic residues" evidence="1">
    <location>
        <begin position="1"/>
        <end position="12"/>
    </location>
</feature>
<dbReference type="AlphaFoldDB" id="A0A9J6B666"/>
<feature type="compositionally biased region" description="Polar residues" evidence="1">
    <location>
        <begin position="56"/>
        <end position="72"/>
    </location>
</feature>
<keyword evidence="3" id="KW-1185">Reference proteome</keyword>
<sequence length="84" mass="10046">MIRRIKTSDIHIDKRRRSTRSVIPPKRLDSHFWAGRKSRVQSDEQIKDTHRRRYNQSKSRLTNPRDSLTQMEGISMEQIKANKS</sequence>
<dbReference type="EMBL" id="JACXVP010000001">
    <property type="protein sequence ID" value="KAG5632206.1"/>
    <property type="molecule type" value="Genomic_DNA"/>
</dbReference>